<dbReference type="Proteomes" id="UP000032604">
    <property type="component" value="Chromosome"/>
</dbReference>
<gene>
    <name evidence="1" type="ORF">VO01_13055</name>
</gene>
<dbReference type="AlphaFoldDB" id="A0A0D5CJW1"/>
<organism evidence="1 2">
    <name type="scientific">Clavibacter michiganensis subsp. insidiosus</name>
    <dbReference type="NCBI Taxonomy" id="33014"/>
    <lineage>
        <taxon>Bacteria</taxon>
        <taxon>Bacillati</taxon>
        <taxon>Actinomycetota</taxon>
        <taxon>Actinomycetes</taxon>
        <taxon>Micrococcales</taxon>
        <taxon>Microbacteriaceae</taxon>
        <taxon>Clavibacter</taxon>
    </lineage>
</organism>
<reference evidence="1 2" key="1">
    <citation type="journal article" date="2015" name="Genome Announc.">
        <title>Complete Genome Sequence of Clavibacter michiganensis subsp. insidiosus R1-1 Using PacBio Single-Molecule Real-Time Technology.</title>
        <authorList>
            <person name="Lu Y."/>
            <person name="Samac D.A."/>
            <person name="Glazebrook J."/>
            <person name="Ishimaru C.A."/>
        </authorList>
    </citation>
    <scope>NUCLEOTIDE SEQUENCE [LARGE SCALE GENOMIC DNA]</scope>
    <source>
        <strain evidence="1 2">R1-1</strain>
    </source>
</reference>
<name>A0A0D5CJW1_9MICO</name>
<proteinExistence type="predicted"/>
<evidence type="ECO:0000313" key="2">
    <source>
        <dbReference type="Proteomes" id="UP000032604"/>
    </source>
</evidence>
<dbReference type="HOGENOM" id="CLU_1583616_0_0_11"/>
<dbReference type="EMBL" id="CP011043">
    <property type="protein sequence ID" value="AJW79928.1"/>
    <property type="molecule type" value="Genomic_DNA"/>
</dbReference>
<dbReference type="PATRIC" id="fig|33014.5.peg.2688"/>
<evidence type="ECO:0000313" key="1">
    <source>
        <dbReference type="EMBL" id="AJW79928.1"/>
    </source>
</evidence>
<protein>
    <submittedName>
        <fullName evidence="1">Uncharacterized protein</fullName>
    </submittedName>
</protein>
<accession>A0A0D5CJW1</accession>
<dbReference type="KEGG" id="cmh:VO01_13055"/>
<dbReference type="OrthoDB" id="5120158at2"/>
<sequence>MLRDHGRGLAADARSTPLRWTGSMPRTRSLRALAAAPLAIALALTLAGCGAASAVGGMTTPADARAYATAADADGRIPAWIPVDATDVRITTSLRGEGAILEFRSATPADRMGCAAAPADAPAPAVQDTWWPDPSPAAAMTCGDGWLTAADGDAVHAWLPKGSPALDL</sequence>